<feature type="signal peptide" evidence="1">
    <location>
        <begin position="1"/>
        <end position="32"/>
    </location>
</feature>
<evidence type="ECO:0000259" key="2">
    <source>
        <dbReference type="PROSITE" id="PS50848"/>
    </source>
</evidence>
<dbReference type="PROSITE" id="PS50848">
    <property type="entry name" value="START"/>
    <property type="match status" value="1"/>
</dbReference>
<dbReference type="InterPro" id="IPR023393">
    <property type="entry name" value="START-like_dom_sf"/>
</dbReference>
<evidence type="ECO:0000313" key="3">
    <source>
        <dbReference type="EMBL" id="GAA3916651.1"/>
    </source>
</evidence>
<proteinExistence type="predicted"/>
<accession>A0ABP7M7Q9</accession>
<gene>
    <name evidence="3" type="ORF">GCM10022277_09250</name>
</gene>
<dbReference type="SUPFAM" id="SSF55961">
    <property type="entry name" value="Bet v1-like"/>
    <property type="match status" value="1"/>
</dbReference>
<comment type="caution">
    <text evidence="3">The sequence shown here is derived from an EMBL/GenBank/DDBJ whole genome shotgun (WGS) entry which is preliminary data.</text>
</comment>
<evidence type="ECO:0000313" key="4">
    <source>
        <dbReference type="Proteomes" id="UP001501565"/>
    </source>
</evidence>
<organism evidence="3 4">
    <name type="scientific">Litoribacillus peritrichatus</name>
    <dbReference type="NCBI Taxonomy" id="718191"/>
    <lineage>
        <taxon>Bacteria</taxon>
        <taxon>Pseudomonadati</taxon>
        <taxon>Pseudomonadota</taxon>
        <taxon>Gammaproteobacteria</taxon>
        <taxon>Oceanospirillales</taxon>
        <taxon>Oceanospirillaceae</taxon>
        <taxon>Litoribacillus</taxon>
    </lineage>
</organism>
<dbReference type="Pfam" id="PF01852">
    <property type="entry name" value="START"/>
    <property type="match status" value="1"/>
</dbReference>
<dbReference type="Proteomes" id="UP001501565">
    <property type="component" value="Unassembled WGS sequence"/>
</dbReference>
<evidence type="ECO:0000256" key="1">
    <source>
        <dbReference type="SAM" id="SignalP"/>
    </source>
</evidence>
<keyword evidence="1" id="KW-0732">Signal</keyword>
<protein>
    <submittedName>
        <fullName evidence="3">START domain-containing protein</fullName>
    </submittedName>
</protein>
<reference evidence="4" key="1">
    <citation type="journal article" date="2019" name="Int. J. Syst. Evol. Microbiol.">
        <title>The Global Catalogue of Microorganisms (GCM) 10K type strain sequencing project: providing services to taxonomists for standard genome sequencing and annotation.</title>
        <authorList>
            <consortium name="The Broad Institute Genomics Platform"/>
            <consortium name="The Broad Institute Genome Sequencing Center for Infectious Disease"/>
            <person name="Wu L."/>
            <person name="Ma J."/>
        </authorList>
    </citation>
    <scope>NUCLEOTIDE SEQUENCE [LARGE SCALE GENOMIC DNA]</scope>
    <source>
        <strain evidence="4">JCM 17551</strain>
    </source>
</reference>
<dbReference type="InterPro" id="IPR051213">
    <property type="entry name" value="START_lipid_transfer"/>
</dbReference>
<dbReference type="PANTHER" id="PTHR19308">
    <property type="entry name" value="PHOSPHATIDYLCHOLINE TRANSFER PROTEIN"/>
    <property type="match status" value="1"/>
</dbReference>
<dbReference type="Gene3D" id="3.30.530.20">
    <property type="match status" value="1"/>
</dbReference>
<dbReference type="PANTHER" id="PTHR19308:SF14">
    <property type="entry name" value="START DOMAIN-CONTAINING PROTEIN"/>
    <property type="match status" value="1"/>
</dbReference>
<feature type="chain" id="PRO_5045477646" evidence="1">
    <location>
        <begin position="33"/>
        <end position="230"/>
    </location>
</feature>
<dbReference type="InterPro" id="IPR002913">
    <property type="entry name" value="START_lipid-bd_dom"/>
</dbReference>
<keyword evidence="4" id="KW-1185">Reference proteome</keyword>
<dbReference type="RefSeq" id="WP_344795970.1">
    <property type="nucleotide sequence ID" value="NZ_BAABBN010000004.1"/>
</dbReference>
<dbReference type="PIRSF" id="PIRSF039033">
    <property type="entry name" value="START_dom"/>
    <property type="match status" value="1"/>
</dbReference>
<sequence length="230" mass="26267">MFKSRIVTLLFTSGLFTSGLVTSGLVTSANLAAAGTWEVARQNEDITAYTQYSETLGYNAVKFETVVDVSVETLVSFNTEPENFNQWMESFDQVEILKRDTWYDYHLYVTYDFPFPYQNRDSISHTSLFRKNDGTVIVKFVGEEEGKPLNEDYVRMDYIQGAWEFIPLEENKTKIVYTSLVSPGGDGPKWVINAFSLDVPFASLENLIESMKTYQPRSISMDEIPLEKDS</sequence>
<feature type="domain" description="START" evidence="2">
    <location>
        <begin position="37"/>
        <end position="194"/>
    </location>
</feature>
<name>A0ABP7M7Q9_9GAMM</name>
<dbReference type="InterPro" id="IPR028347">
    <property type="entry name" value="START_dom_prot"/>
</dbReference>
<dbReference type="EMBL" id="BAABBN010000004">
    <property type="protein sequence ID" value="GAA3916651.1"/>
    <property type="molecule type" value="Genomic_DNA"/>
</dbReference>